<dbReference type="EMBL" id="RXNR01000035">
    <property type="protein sequence ID" value="RTQ91927.1"/>
    <property type="molecule type" value="Genomic_DNA"/>
</dbReference>
<name>A0A431UQ56_9BACI</name>
<accession>A0A431UQ56</accession>
<dbReference type="Proteomes" id="UP000276349">
    <property type="component" value="Unassembled WGS sequence"/>
</dbReference>
<gene>
    <name evidence="1" type="ORF">EKG35_12680</name>
</gene>
<evidence type="ECO:0000313" key="2">
    <source>
        <dbReference type="Proteomes" id="UP000276349"/>
    </source>
</evidence>
<dbReference type="AlphaFoldDB" id="A0A431UQ56"/>
<evidence type="ECO:0000313" key="1">
    <source>
        <dbReference type="EMBL" id="RTQ91927.1"/>
    </source>
</evidence>
<dbReference type="OrthoDB" id="2736906at2"/>
<organism evidence="1 2">
    <name type="scientific">Lysinibacillus telephonicus</name>
    <dbReference type="NCBI Taxonomy" id="1714840"/>
    <lineage>
        <taxon>Bacteria</taxon>
        <taxon>Bacillati</taxon>
        <taxon>Bacillota</taxon>
        <taxon>Bacilli</taxon>
        <taxon>Bacillales</taxon>
        <taxon>Bacillaceae</taxon>
        <taxon>Lysinibacillus</taxon>
    </lineage>
</organism>
<reference evidence="1 2" key="1">
    <citation type="submission" date="2018-12" db="EMBL/GenBank/DDBJ databases">
        <authorList>
            <person name="Yu L."/>
        </authorList>
    </citation>
    <scope>NUCLEOTIDE SEQUENCE [LARGE SCALE GENOMIC DNA]</scope>
    <source>
        <strain evidence="1 2">S5H2222</strain>
    </source>
</reference>
<proteinExistence type="predicted"/>
<keyword evidence="2" id="KW-1185">Reference proteome</keyword>
<dbReference type="RefSeq" id="WP_126294837.1">
    <property type="nucleotide sequence ID" value="NZ_RXNR01000035.1"/>
</dbReference>
<protein>
    <submittedName>
        <fullName evidence="1">Uncharacterized protein</fullName>
    </submittedName>
</protein>
<comment type="caution">
    <text evidence="1">The sequence shown here is derived from an EMBL/GenBank/DDBJ whole genome shotgun (WGS) entry which is preliminary data.</text>
</comment>
<sequence>MPVLNDRFFKASKTSLEFKIIEVESLSSKIKIIFNSGEHQLEFEFLTLREDVEMIYELIFNHWDELLKGGVWDATDPSFSFSIFENKSEIINDKIYRFQFWIDAGEFNCRRSTGSGIGITIYQDRETIEKFALQLKKELG</sequence>